<dbReference type="EC" id="2.7.1.130" evidence="2"/>
<evidence type="ECO:0000313" key="11">
    <source>
        <dbReference type="EMBL" id="SHO81371.1"/>
    </source>
</evidence>
<keyword evidence="9" id="KW-0443">Lipid metabolism</keyword>
<dbReference type="InterPro" id="IPR027417">
    <property type="entry name" value="P-loop_NTPase"/>
</dbReference>
<dbReference type="GO" id="GO:0009245">
    <property type="term" value="P:lipid A biosynthetic process"/>
    <property type="evidence" value="ECO:0007669"/>
    <property type="project" value="UniProtKB-KW"/>
</dbReference>
<dbReference type="HAMAP" id="MF_00409">
    <property type="entry name" value="LpxK"/>
    <property type="match status" value="1"/>
</dbReference>
<evidence type="ECO:0000256" key="1">
    <source>
        <dbReference type="ARBA" id="ARBA00004870"/>
    </source>
</evidence>
<evidence type="ECO:0000256" key="5">
    <source>
        <dbReference type="ARBA" id="ARBA00022679"/>
    </source>
</evidence>
<keyword evidence="7 11" id="KW-0418">Kinase</keyword>
<reference evidence="11" key="1">
    <citation type="submission" date="2016-10" db="EMBL/GenBank/DDBJ databases">
        <authorList>
            <person name="de Groot N.N."/>
        </authorList>
    </citation>
    <scope>NUCLEOTIDE SEQUENCE</scope>
</reference>
<evidence type="ECO:0000256" key="6">
    <source>
        <dbReference type="ARBA" id="ARBA00022741"/>
    </source>
</evidence>
<dbReference type="AlphaFoldDB" id="A0A1W1EKH6"/>
<dbReference type="NCBIfam" id="NF001892">
    <property type="entry name" value="PRK00652.1-5"/>
    <property type="match status" value="1"/>
</dbReference>
<gene>
    <name evidence="11" type="ORF">MNB_SV-15-937</name>
</gene>
<evidence type="ECO:0000256" key="9">
    <source>
        <dbReference type="ARBA" id="ARBA00023098"/>
    </source>
</evidence>
<keyword evidence="10" id="KW-0472">Membrane</keyword>
<dbReference type="UniPathway" id="UPA00359">
    <property type="reaction ID" value="UER00482"/>
</dbReference>
<evidence type="ECO:0000256" key="8">
    <source>
        <dbReference type="ARBA" id="ARBA00022840"/>
    </source>
</evidence>
<keyword evidence="6" id="KW-0547">Nucleotide-binding</keyword>
<comment type="pathway">
    <text evidence="1">Glycolipid biosynthesis; lipid IV(A) biosynthesis; lipid IV(A) from (3R)-3-hydroxytetradecanoyl-[acyl-carrier-protein] and UDP-N-acetyl-alpha-D-glucosamine: step 6/6.</text>
</comment>
<name>A0A1W1EKH6_9ZZZZ</name>
<dbReference type="GO" id="GO:0009029">
    <property type="term" value="F:lipid-A 4'-kinase activity"/>
    <property type="evidence" value="ECO:0007669"/>
    <property type="project" value="UniProtKB-EC"/>
</dbReference>
<evidence type="ECO:0000256" key="3">
    <source>
        <dbReference type="ARBA" id="ARBA00022516"/>
    </source>
</evidence>
<sequence>MFRVFLVKFIEELWYSPKFYHYFLIILLSPISLIYMLLMYIRRVVAKREKFPIPIISIGNLVVGGSGKSPFIIEIASKYDNVAIISRGYGRKSRGTIEVTDKTAVEISGDEALMMAISLPNALVIVSENRKDGIRKAINLGAKVIFLDDGFNRVDIEKLEILLEPKGIKNFFSLPAGAFREFYKTSCDIKLIEGLDYKRVVTIDNPTPSMILITAIANPRRLDEYLPNEVKRRVYFEDHKFFDRDEIVELSRGYDSILVTDKDLVKLKDIDINISIMRLKLDIDKKVLNKIDRYITDYKEY</sequence>
<dbReference type="EMBL" id="FRYL01000038">
    <property type="protein sequence ID" value="SHO81371.1"/>
    <property type="molecule type" value="Genomic_DNA"/>
</dbReference>
<dbReference type="Pfam" id="PF02606">
    <property type="entry name" value="LpxK"/>
    <property type="match status" value="2"/>
</dbReference>
<organism evidence="11">
    <name type="scientific">hydrothermal vent metagenome</name>
    <dbReference type="NCBI Taxonomy" id="652676"/>
    <lineage>
        <taxon>unclassified sequences</taxon>
        <taxon>metagenomes</taxon>
        <taxon>ecological metagenomes</taxon>
    </lineage>
</organism>
<dbReference type="SUPFAM" id="SSF52540">
    <property type="entry name" value="P-loop containing nucleoside triphosphate hydrolases"/>
    <property type="match status" value="1"/>
</dbReference>
<dbReference type="NCBIfam" id="TIGR00682">
    <property type="entry name" value="lpxK"/>
    <property type="match status" value="1"/>
</dbReference>
<dbReference type="GO" id="GO:0009244">
    <property type="term" value="P:lipopolysaccharide core region biosynthetic process"/>
    <property type="evidence" value="ECO:0007669"/>
    <property type="project" value="TreeGrafter"/>
</dbReference>
<keyword evidence="10" id="KW-0812">Transmembrane</keyword>
<dbReference type="GO" id="GO:0005886">
    <property type="term" value="C:plasma membrane"/>
    <property type="evidence" value="ECO:0007669"/>
    <property type="project" value="TreeGrafter"/>
</dbReference>
<dbReference type="PANTHER" id="PTHR42724">
    <property type="entry name" value="TETRAACYLDISACCHARIDE 4'-KINASE"/>
    <property type="match status" value="1"/>
</dbReference>
<keyword evidence="5 11" id="KW-0808">Transferase</keyword>
<dbReference type="PANTHER" id="PTHR42724:SF1">
    <property type="entry name" value="TETRAACYLDISACCHARIDE 4'-KINASE, MITOCHONDRIAL-RELATED"/>
    <property type="match status" value="1"/>
</dbReference>
<keyword evidence="8" id="KW-0067">ATP-binding</keyword>
<dbReference type="InterPro" id="IPR003758">
    <property type="entry name" value="LpxK"/>
</dbReference>
<evidence type="ECO:0000256" key="7">
    <source>
        <dbReference type="ARBA" id="ARBA00022777"/>
    </source>
</evidence>
<keyword evidence="3" id="KW-0444">Lipid biosynthesis</keyword>
<keyword evidence="10" id="KW-1133">Transmembrane helix</keyword>
<keyword evidence="4" id="KW-0441">Lipid A biosynthesis</keyword>
<feature type="transmembrane region" description="Helical" evidence="10">
    <location>
        <begin position="20"/>
        <end position="41"/>
    </location>
</feature>
<evidence type="ECO:0000256" key="2">
    <source>
        <dbReference type="ARBA" id="ARBA00012071"/>
    </source>
</evidence>
<evidence type="ECO:0000256" key="4">
    <source>
        <dbReference type="ARBA" id="ARBA00022556"/>
    </source>
</evidence>
<protein>
    <recommendedName>
        <fullName evidence="2">tetraacyldisaccharide 4'-kinase</fullName>
        <ecNumber evidence="2">2.7.1.130</ecNumber>
    </recommendedName>
</protein>
<accession>A0A1W1EKH6</accession>
<evidence type="ECO:0000256" key="10">
    <source>
        <dbReference type="SAM" id="Phobius"/>
    </source>
</evidence>
<proteinExistence type="inferred from homology"/>
<dbReference type="GO" id="GO:0005524">
    <property type="term" value="F:ATP binding"/>
    <property type="evidence" value="ECO:0007669"/>
    <property type="project" value="UniProtKB-KW"/>
</dbReference>